<keyword evidence="10" id="KW-0067">ATP-binding</keyword>
<dbReference type="InterPro" id="IPR004495">
    <property type="entry name" value="Met-tRNA-synth_bsu_C"/>
</dbReference>
<keyword evidence="7" id="KW-0820">tRNA-binding</keyword>
<evidence type="ECO:0000256" key="9">
    <source>
        <dbReference type="ARBA" id="ARBA00022741"/>
    </source>
</evidence>
<evidence type="ECO:0000256" key="11">
    <source>
        <dbReference type="ARBA" id="ARBA00022884"/>
    </source>
</evidence>
<evidence type="ECO:0000256" key="3">
    <source>
        <dbReference type="ARBA" id="ARBA00011738"/>
    </source>
</evidence>
<dbReference type="InterPro" id="IPR051270">
    <property type="entry name" value="Tyrosine-tRNA_ligase_regulator"/>
</dbReference>
<dbReference type="Gene3D" id="2.40.50.140">
    <property type="entry name" value="Nucleic acid-binding proteins"/>
    <property type="match status" value="1"/>
</dbReference>
<proteinExistence type="predicted"/>
<keyword evidence="13" id="KW-0030">Aminoacyl-tRNA synthetase</keyword>
<dbReference type="AlphaFoldDB" id="A0A382QM55"/>
<evidence type="ECO:0000256" key="12">
    <source>
        <dbReference type="ARBA" id="ARBA00022917"/>
    </source>
</evidence>
<dbReference type="FunFam" id="2.40.50.140:FF:000042">
    <property type="entry name" value="Methionine--tRNA ligase"/>
    <property type="match status" value="1"/>
</dbReference>
<evidence type="ECO:0000256" key="5">
    <source>
        <dbReference type="ARBA" id="ARBA00018753"/>
    </source>
</evidence>
<dbReference type="PANTHER" id="PTHR11586:SF37">
    <property type="entry name" value="TRNA-BINDING DOMAIN-CONTAINING PROTEIN"/>
    <property type="match status" value="1"/>
</dbReference>
<dbReference type="NCBIfam" id="TIGR00399">
    <property type="entry name" value="metG_C_term"/>
    <property type="match status" value="1"/>
</dbReference>
<dbReference type="GO" id="GO:0004825">
    <property type="term" value="F:methionine-tRNA ligase activity"/>
    <property type="evidence" value="ECO:0007669"/>
    <property type="project" value="UniProtKB-EC"/>
</dbReference>
<dbReference type="GO" id="GO:0005524">
    <property type="term" value="F:ATP binding"/>
    <property type="evidence" value="ECO:0007669"/>
    <property type="project" value="UniProtKB-KW"/>
</dbReference>
<dbReference type="GO" id="GO:0000049">
    <property type="term" value="F:tRNA binding"/>
    <property type="evidence" value="ECO:0007669"/>
    <property type="project" value="UniProtKB-KW"/>
</dbReference>
<comment type="subcellular location">
    <subcellularLocation>
        <location evidence="2">Cytoplasm</location>
    </subcellularLocation>
</comment>
<evidence type="ECO:0000256" key="6">
    <source>
        <dbReference type="ARBA" id="ARBA00022490"/>
    </source>
</evidence>
<dbReference type="GO" id="GO:0005737">
    <property type="term" value="C:cytoplasm"/>
    <property type="evidence" value="ECO:0007669"/>
    <property type="project" value="UniProtKB-SubCell"/>
</dbReference>
<dbReference type="InterPro" id="IPR002547">
    <property type="entry name" value="tRNA-bd_dom"/>
</dbReference>
<dbReference type="GO" id="GO:0006431">
    <property type="term" value="P:methionyl-tRNA aminoacylation"/>
    <property type="evidence" value="ECO:0007669"/>
    <property type="project" value="InterPro"/>
</dbReference>
<evidence type="ECO:0000256" key="10">
    <source>
        <dbReference type="ARBA" id="ARBA00022840"/>
    </source>
</evidence>
<dbReference type="PANTHER" id="PTHR11586">
    <property type="entry name" value="TRNA-AMINOACYLATION COFACTOR ARC1 FAMILY MEMBER"/>
    <property type="match status" value="1"/>
</dbReference>
<feature type="domain" description="TRNA-binding" evidence="16">
    <location>
        <begin position="8"/>
        <end position="110"/>
    </location>
</feature>
<comment type="subunit">
    <text evidence="3">Homodimer.</text>
</comment>
<dbReference type="SUPFAM" id="SSF50249">
    <property type="entry name" value="Nucleic acid-binding proteins"/>
    <property type="match status" value="1"/>
</dbReference>
<evidence type="ECO:0000256" key="2">
    <source>
        <dbReference type="ARBA" id="ARBA00004496"/>
    </source>
</evidence>
<protein>
    <recommendedName>
        <fullName evidence="5">Methionine--tRNA ligase</fullName>
        <ecNumber evidence="4">6.1.1.10</ecNumber>
    </recommendedName>
    <alternativeName>
        <fullName evidence="14">Methionyl-tRNA synthetase</fullName>
    </alternativeName>
</protein>
<evidence type="ECO:0000259" key="16">
    <source>
        <dbReference type="PROSITE" id="PS50886"/>
    </source>
</evidence>
<dbReference type="EC" id="6.1.1.10" evidence="4"/>
<comment type="function">
    <text evidence="1">Is required not only for elongation of protein synthesis but also for the initiation of all mRNA translation through initiator tRNA(fMet) aminoacylation.</text>
</comment>
<reference evidence="17" key="1">
    <citation type="submission" date="2018-05" db="EMBL/GenBank/DDBJ databases">
        <authorList>
            <person name="Lanie J.A."/>
            <person name="Ng W.-L."/>
            <person name="Kazmierczak K.M."/>
            <person name="Andrzejewski T.M."/>
            <person name="Davidsen T.M."/>
            <person name="Wayne K.J."/>
            <person name="Tettelin H."/>
            <person name="Glass J.I."/>
            <person name="Rusch D."/>
            <person name="Podicherti R."/>
            <person name="Tsui H.-C.T."/>
            <person name="Winkler M.E."/>
        </authorList>
    </citation>
    <scope>NUCLEOTIDE SEQUENCE</scope>
</reference>
<evidence type="ECO:0000256" key="15">
    <source>
        <dbReference type="ARBA" id="ARBA00047364"/>
    </source>
</evidence>
<comment type="catalytic activity">
    <reaction evidence="15">
        <text>tRNA(Met) + L-methionine + ATP = L-methionyl-tRNA(Met) + AMP + diphosphate</text>
        <dbReference type="Rhea" id="RHEA:13481"/>
        <dbReference type="Rhea" id="RHEA-COMP:9667"/>
        <dbReference type="Rhea" id="RHEA-COMP:9698"/>
        <dbReference type="ChEBI" id="CHEBI:30616"/>
        <dbReference type="ChEBI" id="CHEBI:33019"/>
        <dbReference type="ChEBI" id="CHEBI:57844"/>
        <dbReference type="ChEBI" id="CHEBI:78442"/>
        <dbReference type="ChEBI" id="CHEBI:78530"/>
        <dbReference type="ChEBI" id="CHEBI:456215"/>
        <dbReference type="EC" id="6.1.1.10"/>
    </reaction>
</comment>
<keyword evidence="11" id="KW-0694">RNA-binding</keyword>
<keyword evidence="6" id="KW-0963">Cytoplasm</keyword>
<keyword evidence="9" id="KW-0547">Nucleotide-binding</keyword>
<keyword evidence="8" id="KW-0436">Ligase</keyword>
<sequence length="110" mass="12233">MEEISIDEFMKIDLRIAKIKNVKTVEGADKLIQLDLDLGSLGEKTVLAGIKNSYSCKDLLNRYVVCVNNLKPRKMKFGLSEGMILASGDDDRGIFIISPDKGAREGMKVR</sequence>
<keyword evidence="12" id="KW-0648">Protein biosynthesis</keyword>
<dbReference type="EMBL" id="UINC01115498">
    <property type="protein sequence ID" value="SVC86574.1"/>
    <property type="molecule type" value="Genomic_DNA"/>
</dbReference>
<organism evidence="17">
    <name type="scientific">marine metagenome</name>
    <dbReference type="NCBI Taxonomy" id="408172"/>
    <lineage>
        <taxon>unclassified sequences</taxon>
        <taxon>metagenomes</taxon>
        <taxon>ecological metagenomes</taxon>
    </lineage>
</organism>
<accession>A0A382QM55</accession>
<name>A0A382QM55_9ZZZZ</name>
<evidence type="ECO:0000256" key="1">
    <source>
        <dbReference type="ARBA" id="ARBA00003314"/>
    </source>
</evidence>
<gene>
    <name evidence="17" type="ORF">METZ01_LOCUS339428</name>
</gene>
<dbReference type="InterPro" id="IPR012340">
    <property type="entry name" value="NA-bd_OB-fold"/>
</dbReference>
<evidence type="ECO:0000256" key="14">
    <source>
        <dbReference type="ARBA" id="ARBA00030904"/>
    </source>
</evidence>
<dbReference type="PROSITE" id="PS50886">
    <property type="entry name" value="TRBD"/>
    <property type="match status" value="1"/>
</dbReference>
<dbReference type="Pfam" id="PF01588">
    <property type="entry name" value="tRNA_bind"/>
    <property type="match status" value="1"/>
</dbReference>
<evidence type="ECO:0000256" key="4">
    <source>
        <dbReference type="ARBA" id="ARBA00012838"/>
    </source>
</evidence>
<evidence type="ECO:0000256" key="13">
    <source>
        <dbReference type="ARBA" id="ARBA00023146"/>
    </source>
</evidence>
<evidence type="ECO:0000313" key="17">
    <source>
        <dbReference type="EMBL" id="SVC86574.1"/>
    </source>
</evidence>
<evidence type="ECO:0000256" key="7">
    <source>
        <dbReference type="ARBA" id="ARBA00022555"/>
    </source>
</evidence>
<evidence type="ECO:0000256" key="8">
    <source>
        <dbReference type="ARBA" id="ARBA00022598"/>
    </source>
</evidence>